<evidence type="ECO:0000256" key="2">
    <source>
        <dbReference type="SAM" id="MobiDB-lite"/>
    </source>
</evidence>
<sequence>MSHELAFRCRVTSIMEALTATVVQEICQFMGESYAALRVEMLHEQNKNETRMEKPANCLKNVSKPVSPPILGNFPIVGQILNKQEANYHWLEDGTVFEGLASPVPETERREPSQPAGQITDTVPWPVWLIKQEEMADDLESEGYGEWIPETPKANQNIAGESDEEERSPASGGSRELGLDDFKREQSPLLVSPEDAATPIKTKYKTRMLEHTGKPRFRCDICGEKFQRQSGLTRHQRHKHNTVKTYSCSVCGKGFTYIKSLNTHELTHSDVSLSSTITLDEAKARKRGLTDEPTDRNAAGDMISAILHSKPGGEKVFQEYGKTKGLTDSTRRLMVNIIVADMMENHGRIPPSSVRTNYALGIVTLFPYLNDPDSEHGYEQYYDAASGSGYLTWRIKTVGRNKSCKIKRRTKSTYQNGPKAQHSSPSAVEELLGDECKGTAKFLLHDEQVSMSEVSICSVGSDSSGSTLTLEKTKARKRGLTDEPTDRKAARDMISAILHSKPGGEKVFQEYGKTKGLTDSTRRLMVNIIVADMMESHGRIPPSSVRTNYALGIVTLFPYLNDPDSEHGYEKYYDAASGSGYLTWRIKTVGRNTSCKTKKRTKPTYQNGPKAQRSCPSAVEQLSRDECREAISVLQHTTTNESLVREKMMATFQYRQEVVHDPEKSSTVLDVFPRFLDTTGLINQDFTRLFGEVVSGTFMAKWPTFFKPRVIADCKTLPFSEPVEDLLSSAQQESNDYGWESDLAAILLLLHLLPPTSKGPKTAKIRTSQAADHLVRFMKVGTSMVTFLETVRHEQQPFLLCVGERKNSLQKFYIVVDQKAIPCKTQTSVAAFDELFKAHYVFSVSYHEALCNFYTFIQTTVYGIDVGKAKESSRVKEIRVRLLNKDQGSGAAGAQGSGAPALFSI</sequence>
<dbReference type="PROSITE" id="PS00028">
    <property type="entry name" value="ZINC_FINGER_C2H2_1"/>
    <property type="match status" value="2"/>
</dbReference>
<dbReference type="OrthoDB" id="8963080at2759"/>
<dbReference type="GeneID" id="106610388"/>
<feature type="domain" description="C2H2-type" evidence="3">
    <location>
        <begin position="246"/>
        <end position="269"/>
    </location>
</feature>
<dbReference type="Proteomes" id="UP001652741">
    <property type="component" value="Chromosome ssa08"/>
</dbReference>
<dbReference type="SUPFAM" id="SSF57667">
    <property type="entry name" value="beta-beta-alpha zinc fingers"/>
    <property type="match status" value="1"/>
</dbReference>
<gene>
    <name evidence="5" type="primary">LOC106610388</name>
</gene>
<feature type="compositionally biased region" description="Basic and acidic residues" evidence="2">
    <location>
        <begin position="177"/>
        <end position="186"/>
    </location>
</feature>
<dbReference type="RefSeq" id="XP_014065216.1">
    <property type="nucleotide sequence ID" value="XM_014209741.2"/>
</dbReference>
<dbReference type="Pfam" id="PF13912">
    <property type="entry name" value="zf-C2H2_6"/>
    <property type="match status" value="1"/>
</dbReference>
<protein>
    <submittedName>
        <fullName evidence="5">Uncharacterized protein isoform X1</fullName>
    </submittedName>
</protein>
<evidence type="ECO:0000259" key="3">
    <source>
        <dbReference type="PROSITE" id="PS50157"/>
    </source>
</evidence>
<feature type="domain" description="C2H2-type" evidence="3">
    <location>
        <begin position="217"/>
        <end position="245"/>
    </location>
</feature>
<keyword evidence="1" id="KW-0479">Metal-binding</keyword>
<dbReference type="Gene3D" id="3.30.160.60">
    <property type="entry name" value="Classic Zinc Finger"/>
    <property type="match status" value="2"/>
</dbReference>
<dbReference type="SMART" id="SM00355">
    <property type="entry name" value="ZnF_C2H2"/>
    <property type="match status" value="2"/>
</dbReference>
<accession>A0A1S3SLJ8</accession>
<organism evidence="4 5">
    <name type="scientific">Salmo salar</name>
    <name type="common">Atlantic salmon</name>
    <dbReference type="NCBI Taxonomy" id="8030"/>
    <lineage>
        <taxon>Eukaryota</taxon>
        <taxon>Metazoa</taxon>
        <taxon>Chordata</taxon>
        <taxon>Craniata</taxon>
        <taxon>Vertebrata</taxon>
        <taxon>Euteleostomi</taxon>
        <taxon>Actinopterygii</taxon>
        <taxon>Neopterygii</taxon>
        <taxon>Teleostei</taxon>
        <taxon>Protacanthopterygii</taxon>
        <taxon>Salmoniformes</taxon>
        <taxon>Salmonidae</taxon>
        <taxon>Salmoninae</taxon>
        <taxon>Salmo</taxon>
    </lineage>
</organism>
<evidence type="ECO:0000313" key="5">
    <source>
        <dbReference type="RefSeq" id="XP_014065216.1"/>
    </source>
</evidence>
<evidence type="ECO:0000256" key="1">
    <source>
        <dbReference type="PROSITE-ProRule" id="PRU00042"/>
    </source>
</evidence>
<name>A0A1S3SLJ8_SALSA</name>
<proteinExistence type="predicted"/>
<keyword evidence="1" id="KW-0862">Zinc</keyword>
<dbReference type="Pfam" id="PF00096">
    <property type="entry name" value="zf-C2H2"/>
    <property type="match status" value="1"/>
</dbReference>
<dbReference type="PANTHER" id="PTHR31025">
    <property type="entry name" value="SI:CH211-196P9.1-RELATED"/>
    <property type="match status" value="1"/>
</dbReference>
<dbReference type="PROSITE" id="PS50157">
    <property type="entry name" value="ZINC_FINGER_C2H2_2"/>
    <property type="match status" value="2"/>
</dbReference>
<dbReference type="InterPro" id="IPR036236">
    <property type="entry name" value="Znf_C2H2_sf"/>
</dbReference>
<reference evidence="5" key="1">
    <citation type="submission" date="2025-08" db="UniProtKB">
        <authorList>
            <consortium name="RefSeq"/>
        </authorList>
    </citation>
    <scope>IDENTIFICATION</scope>
</reference>
<dbReference type="GO" id="GO:0008270">
    <property type="term" value="F:zinc ion binding"/>
    <property type="evidence" value="ECO:0007669"/>
    <property type="project" value="UniProtKB-KW"/>
</dbReference>
<dbReference type="InterPro" id="IPR013087">
    <property type="entry name" value="Znf_C2H2_type"/>
</dbReference>
<dbReference type="PANTHER" id="PTHR31025:SF29">
    <property type="entry name" value="SI:CH211-196P9.1"/>
    <property type="match status" value="1"/>
</dbReference>
<dbReference type="AlphaFoldDB" id="A0A1S3SLJ8"/>
<keyword evidence="1" id="KW-0863">Zinc-finger</keyword>
<dbReference type="FunFam" id="3.30.160.60:FF:000502">
    <property type="entry name" value="Zinc finger protein 710"/>
    <property type="match status" value="1"/>
</dbReference>
<evidence type="ECO:0000313" key="4">
    <source>
        <dbReference type="Proteomes" id="UP001652741"/>
    </source>
</evidence>
<feature type="region of interest" description="Disordered" evidence="2">
    <location>
        <begin position="144"/>
        <end position="187"/>
    </location>
</feature>
<keyword evidence="4" id="KW-1185">Reference proteome</keyword>